<gene>
    <name evidence="2" type="ORF">SDC9_207268</name>
</gene>
<accession>A0A645J822</accession>
<protein>
    <submittedName>
        <fullName evidence="2">Uncharacterized protein</fullName>
    </submittedName>
</protein>
<keyword evidence="1" id="KW-1133">Transmembrane helix</keyword>
<comment type="caution">
    <text evidence="2">The sequence shown here is derived from an EMBL/GenBank/DDBJ whole genome shotgun (WGS) entry which is preliminary data.</text>
</comment>
<evidence type="ECO:0000256" key="1">
    <source>
        <dbReference type="SAM" id="Phobius"/>
    </source>
</evidence>
<organism evidence="2">
    <name type="scientific">bioreactor metagenome</name>
    <dbReference type="NCBI Taxonomy" id="1076179"/>
    <lineage>
        <taxon>unclassified sequences</taxon>
        <taxon>metagenomes</taxon>
        <taxon>ecological metagenomes</taxon>
    </lineage>
</organism>
<proteinExistence type="predicted"/>
<dbReference type="EMBL" id="VSSQ01133672">
    <property type="protein sequence ID" value="MPN59547.1"/>
    <property type="molecule type" value="Genomic_DNA"/>
</dbReference>
<sequence>MLILKKQEEIVLKVVYYMHHIIWLVGYFSLHLLEIVRILEGKLSMELLLEVYY</sequence>
<feature type="transmembrane region" description="Helical" evidence="1">
    <location>
        <begin position="20"/>
        <end position="39"/>
    </location>
</feature>
<reference evidence="2" key="1">
    <citation type="submission" date="2019-08" db="EMBL/GenBank/DDBJ databases">
        <authorList>
            <person name="Kucharzyk K."/>
            <person name="Murdoch R.W."/>
            <person name="Higgins S."/>
            <person name="Loffler F."/>
        </authorList>
    </citation>
    <scope>NUCLEOTIDE SEQUENCE</scope>
</reference>
<dbReference type="AlphaFoldDB" id="A0A645J822"/>
<evidence type="ECO:0000313" key="2">
    <source>
        <dbReference type="EMBL" id="MPN59547.1"/>
    </source>
</evidence>
<name>A0A645J822_9ZZZZ</name>
<keyword evidence="1" id="KW-0812">Transmembrane</keyword>
<keyword evidence="1" id="KW-0472">Membrane</keyword>